<dbReference type="PANTHER" id="PTHR44809">
    <property type="match status" value="1"/>
</dbReference>
<dbReference type="Pfam" id="PF13432">
    <property type="entry name" value="TPR_16"/>
    <property type="match status" value="3"/>
</dbReference>
<dbReference type="Pfam" id="PF07721">
    <property type="entry name" value="TPR_4"/>
    <property type="match status" value="1"/>
</dbReference>
<sequence>MAHHQAGRLDQAKAAYGAALNREPNNPFILHHLGIVACQLGDLDGGLAYLAQAVAAKPDFAEAQCNYGQALFDRGRFAESLAAFDRAVAAKPEFADGHDKRGKALQRLGRFAEAAAAHRQACALAPGLASAWSNLGAACLELGLDAEAEAACRRALAMVPTMAVARINLGLTLARTGREAEAEAALRQAAVDDPRSDAHYNLGCMLSASGCLDMAVGAFQAQLATVPHHALSANNLGVALRGLNRVSEAETVLRRALALAPDSAEARFNLALTLLVGGQLAAGWPEYEARWGLKAWATVGLMRARPQWRGQPAEGQRILIHAEQGLGDTIQFVRYVPRVAALGAKVVLEVQPELVTLLQGLLPFAEIIGRGTPCDYHLHCPLLSLPGIFQTNLETIPAERPYVSADPARIEPWRRRLASQRGRRVGLVWAGSADNTNDRNRSLSLAALAPLLNRPGIRWISLQKGRAEAAGDPRLIDLGPDLTDFAETAALVSLLDLVITVDTSVAHLAGAMGKDVRVMLPFAPDWRWLLDRTDSPWYPTMRLFRQPASGDWDSVVAAIGNSL</sequence>
<keyword evidence="1" id="KW-0802">TPR repeat</keyword>
<dbReference type="SUPFAM" id="SSF48452">
    <property type="entry name" value="TPR-like"/>
    <property type="match status" value="1"/>
</dbReference>
<dbReference type="SMART" id="SM00028">
    <property type="entry name" value="TPR"/>
    <property type="match status" value="8"/>
</dbReference>
<dbReference type="AlphaFoldDB" id="A0A178MPP7"/>
<dbReference type="EMBL" id="LWQU01000138">
    <property type="protein sequence ID" value="OAN50533.1"/>
    <property type="molecule type" value="Genomic_DNA"/>
</dbReference>
<feature type="repeat" description="TPR" evidence="1">
    <location>
        <begin position="61"/>
        <end position="94"/>
    </location>
</feature>
<name>A0A178MPP7_9PROT</name>
<protein>
    <submittedName>
        <fullName evidence="2">Uncharacterized protein</fullName>
    </submittedName>
</protein>
<reference evidence="2 3" key="1">
    <citation type="submission" date="2016-04" db="EMBL/GenBank/DDBJ databases">
        <title>Draft genome sequence of freshwater magnetotactic bacteria Magnetospirillum marisnigri SP-1 and Magnetospirillum moscoviense BB-1.</title>
        <authorList>
            <person name="Koziaeva V."/>
            <person name="Dziuba M.V."/>
            <person name="Ivanov T.M."/>
            <person name="Kuznetsov B."/>
            <person name="Grouzdev D.S."/>
        </authorList>
    </citation>
    <scope>NUCLEOTIDE SEQUENCE [LARGE SCALE GENOMIC DNA]</scope>
    <source>
        <strain evidence="2 3">BB-1</strain>
    </source>
</reference>
<dbReference type="InterPro" id="IPR011990">
    <property type="entry name" value="TPR-like_helical_dom_sf"/>
</dbReference>
<feature type="repeat" description="TPR" evidence="1">
    <location>
        <begin position="230"/>
        <end position="263"/>
    </location>
</feature>
<dbReference type="PANTHER" id="PTHR44809:SF1">
    <property type="entry name" value="PROTEIN O-MANNOSYL-TRANSFERASE TMTC1"/>
    <property type="match status" value="1"/>
</dbReference>
<dbReference type="Gene3D" id="1.25.40.10">
    <property type="entry name" value="Tetratricopeptide repeat domain"/>
    <property type="match status" value="4"/>
</dbReference>
<evidence type="ECO:0000256" key="1">
    <source>
        <dbReference type="PROSITE-ProRule" id="PRU00339"/>
    </source>
</evidence>
<dbReference type="SUPFAM" id="SSF53756">
    <property type="entry name" value="UDP-Glycosyltransferase/glycogen phosphorylase"/>
    <property type="match status" value="1"/>
</dbReference>
<dbReference type="GO" id="GO:0042802">
    <property type="term" value="F:identical protein binding"/>
    <property type="evidence" value="ECO:0007669"/>
    <property type="project" value="InterPro"/>
</dbReference>
<comment type="caution">
    <text evidence="2">The sequence shown here is derived from an EMBL/GenBank/DDBJ whole genome shotgun (WGS) entry which is preliminary data.</text>
</comment>
<dbReference type="InterPro" id="IPR011717">
    <property type="entry name" value="TPR-4"/>
</dbReference>
<organism evidence="2 3">
    <name type="scientific">Magnetospirillum moscoviense</name>
    <dbReference type="NCBI Taxonomy" id="1437059"/>
    <lineage>
        <taxon>Bacteria</taxon>
        <taxon>Pseudomonadati</taxon>
        <taxon>Pseudomonadota</taxon>
        <taxon>Alphaproteobacteria</taxon>
        <taxon>Rhodospirillales</taxon>
        <taxon>Rhodospirillaceae</taxon>
        <taxon>Magnetospirillum</taxon>
    </lineage>
</organism>
<dbReference type="STRING" id="1437059.A6A05_12225"/>
<dbReference type="InterPro" id="IPR019734">
    <property type="entry name" value="TPR_rpt"/>
</dbReference>
<dbReference type="PROSITE" id="PS50005">
    <property type="entry name" value="TPR"/>
    <property type="match status" value="2"/>
</dbReference>
<keyword evidence="3" id="KW-1185">Reference proteome</keyword>
<dbReference type="Gene3D" id="3.40.50.2000">
    <property type="entry name" value="Glycogen Phosphorylase B"/>
    <property type="match status" value="1"/>
</dbReference>
<evidence type="ECO:0000313" key="3">
    <source>
        <dbReference type="Proteomes" id="UP000078543"/>
    </source>
</evidence>
<dbReference type="InterPro" id="IPR052943">
    <property type="entry name" value="TMTC_O-mannosyl-trnsfr"/>
</dbReference>
<proteinExistence type="predicted"/>
<gene>
    <name evidence="2" type="ORF">A6A05_12225</name>
</gene>
<accession>A0A178MPP7</accession>
<dbReference type="Proteomes" id="UP000078543">
    <property type="component" value="Unassembled WGS sequence"/>
</dbReference>
<evidence type="ECO:0000313" key="2">
    <source>
        <dbReference type="EMBL" id="OAN50533.1"/>
    </source>
</evidence>